<sequence length="57" mass="5811">GTTPGGERPGGGRRRGAREPDRGRGGRAVDGAAARDRRPAPALRRADVGRCESGCGV</sequence>
<feature type="non-terminal residue" evidence="2">
    <location>
        <position position="1"/>
    </location>
</feature>
<organism evidence="2">
    <name type="scientific">uncultured Thermomicrobiales bacterium</name>
    <dbReference type="NCBI Taxonomy" id="1645740"/>
    <lineage>
        <taxon>Bacteria</taxon>
        <taxon>Pseudomonadati</taxon>
        <taxon>Thermomicrobiota</taxon>
        <taxon>Thermomicrobia</taxon>
        <taxon>Thermomicrobiales</taxon>
        <taxon>environmental samples</taxon>
    </lineage>
</organism>
<dbReference type="AlphaFoldDB" id="A0A6J4V6B7"/>
<accession>A0A6J4V6B7</accession>
<dbReference type="EMBL" id="CADCWL010000130">
    <property type="protein sequence ID" value="CAA9569423.1"/>
    <property type="molecule type" value="Genomic_DNA"/>
</dbReference>
<gene>
    <name evidence="2" type="ORF">AVDCRST_MAG19-2616</name>
</gene>
<feature type="compositionally biased region" description="Basic and acidic residues" evidence="1">
    <location>
        <begin position="33"/>
        <end position="50"/>
    </location>
</feature>
<evidence type="ECO:0000256" key="1">
    <source>
        <dbReference type="SAM" id="MobiDB-lite"/>
    </source>
</evidence>
<feature type="non-terminal residue" evidence="2">
    <location>
        <position position="57"/>
    </location>
</feature>
<proteinExistence type="predicted"/>
<feature type="region of interest" description="Disordered" evidence="1">
    <location>
        <begin position="1"/>
        <end position="57"/>
    </location>
</feature>
<reference evidence="2" key="1">
    <citation type="submission" date="2020-02" db="EMBL/GenBank/DDBJ databases">
        <authorList>
            <person name="Meier V. D."/>
        </authorList>
    </citation>
    <scope>NUCLEOTIDE SEQUENCE</scope>
    <source>
        <strain evidence="2">AVDCRST_MAG19</strain>
    </source>
</reference>
<protein>
    <submittedName>
        <fullName evidence="2">Uncharacterized protein</fullName>
    </submittedName>
</protein>
<evidence type="ECO:0000313" key="2">
    <source>
        <dbReference type="EMBL" id="CAA9569423.1"/>
    </source>
</evidence>
<name>A0A6J4V6B7_9BACT</name>